<proteinExistence type="predicted"/>
<dbReference type="InterPro" id="IPR011009">
    <property type="entry name" value="Kinase-like_dom_sf"/>
</dbReference>
<evidence type="ECO:0000256" key="3">
    <source>
        <dbReference type="SAM" id="MobiDB-lite"/>
    </source>
</evidence>
<dbReference type="EMBL" id="JARVKF010000035">
    <property type="protein sequence ID" value="KAK9424668.1"/>
    <property type="molecule type" value="Genomic_DNA"/>
</dbReference>
<keyword evidence="5" id="KW-1185">Reference proteome</keyword>
<dbReference type="Proteomes" id="UP001408356">
    <property type="component" value="Unassembled WGS sequence"/>
</dbReference>
<evidence type="ECO:0000313" key="5">
    <source>
        <dbReference type="Proteomes" id="UP001408356"/>
    </source>
</evidence>
<dbReference type="PANTHER" id="PTHR12149:SF8">
    <property type="entry name" value="PROTEIN-RIBULOSAMINE 3-KINASE"/>
    <property type="match status" value="1"/>
</dbReference>
<dbReference type="Pfam" id="PF03881">
    <property type="entry name" value="Fructosamin_kin"/>
    <property type="match status" value="1"/>
</dbReference>
<dbReference type="PANTHER" id="PTHR12149">
    <property type="entry name" value="FRUCTOSAMINE 3 KINASE-RELATED PROTEIN"/>
    <property type="match status" value="1"/>
</dbReference>
<name>A0ABR2VCP3_9PEZI</name>
<gene>
    <name evidence="4" type="ORF">SUNI508_03544</name>
</gene>
<dbReference type="EC" id="2.7.1.172" evidence="1"/>
<evidence type="ECO:0000256" key="2">
    <source>
        <dbReference type="ARBA" id="ARBA00048655"/>
    </source>
</evidence>
<dbReference type="SUPFAM" id="SSF56112">
    <property type="entry name" value="Protein kinase-like (PK-like)"/>
    <property type="match status" value="1"/>
</dbReference>
<dbReference type="PRINTS" id="PR00988">
    <property type="entry name" value="URIDINKINASE"/>
</dbReference>
<evidence type="ECO:0000313" key="4">
    <source>
        <dbReference type="EMBL" id="KAK9424668.1"/>
    </source>
</evidence>
<sequence length="688" mass="75159">MAPNVDSAILTALGLDPATTNIASHGGSGFASTFKISSTVDGHDKNYFVKTGSGPDSELMFKGEHASLNAIHDAVPNFCPKSYARGAMNDSSGRFFMATDFLELGSSAPGGSGLSLARKLAKLHTTPAPIPDGYDKPMFGFPVTTCCGETPQDNSWKESWADFYANNRLRSILRAGIKSNGSDADLANAVEKTASQVVPQLLGDDRLQGITPVVIHGDLWSGNHGRGRIAGQGGSEEVVYDPSCVYGHSEYELGIMRMFGGFGGSFWKEYESLVPKAEPKAEWDDRVALYELYHHLNHWAMFGGGYKSGAMIYKALTHLSRYILVGVIDIAEGRKRLTRSFGLIVIFQNLISELRGGHISNPHKSQSEGSLVTICLSRWPGLLGEITPTLLRFSDHSMAERKAVIVGISGASSSGKTTLARLLRDIFPNTFILHEDDFYKPESELPMKDGLLDWDCAGAISIPDMTKALEHIHAEGTFPVSTMKTPSRTDHGRTLGTPQHGISATGLTKATPQPFVDSKEDKNSVGKCPVSDAKIAEMKSKVDAWTQPGQRGHEILTKSGLKICLLDGFLLYSKETEGIMDLLDVKLFLLVSKAKATQRREARDGYVTLEGFWADPPGYVDKIVWPNYVESHAWLFEGGDVEKPLKESSLAEKNILAQKDKGLDIDMETSFEWTVDTLIRQLEEFGAK</sequence>
<comment type="catalytic activity">
    <reaction evidence="2">
        <text>N(6)-D-ribulosyl-L-lysyl-[protein] + ATP = N(6)-(3-O-phospho-D-ribulosyl)-L-lysyl-[protein] + ADP + H(+)</text>
        <dbReference type="Rhea" id="RHEA:48432"/>
        <dbReference type="Rhea" id="RHEA-COMP:12103"/>
        <dbReference type="Rhea" id="RHEA-COMP:12104"/>
        <dbReference type="ChEBI" id="CHEBI:15378"/>
        <dbReference type="ChEBI" id="CHEBI:30616"/>
        <dbReference type="ChEBI" id="CHEBI:90418"/>
        <dbReference type="ChEBI" id="CHEBI:90420"/>
        <dbReference type="ChEBI" id="CHEBI:456216"/>
        <dbReference type="EC" id="2.7.1.172"/>
    </reaction>
    <physiologicalReaction direction="left-to-right" evidence="2">
        <dbReference type="Rhea" id="RHEA:48433"/>
    </physiologicalReaction>
</comment>
<dbReference type="Gene3D" id="3.90.1200.10">
    <property type="match status" value="1"/>
</dbReference>
<comment type="caution">
    <text evidence="4">The sequence shown here is derived from an EMBL/GenBank/DDBJ whole genome shotgun (WGS) entry which is preliminary data.</text>
</comment>
<dbReference type="CDD" id="cd02024">
    <property type="entry name" value="NRK1"/>
    <property type="match status" value="1"/>
</dbReference>
<dbReference type="InterPro" id="IPR016477">
    <property type="entry name" value="Fructo-/Ketosamine-3-kinase"/>
</dbReference>
<evidence type="ECO:0000256" key="1">
    <source>
        <dbReference type="ARBA" id="ARBA00011961"/>
    </source>
</evidence>
<accession>A0ABR2VCP3</accession>
<organism evidence="4 5">
    <name type="scientific">Seiridium unicorne</name>
    <dbReference type="NCBI Taxonomy" id="138068"/>
    <lineage>
        <taxon>Eukaryota</taxon>
        <taxon>Fungi</taxon>
        <taxon>Dikarya</taxon>
        <taxon>Ascomycota</taxon>
        <taxon>Pezizomycotina</taxon>
        <taxon>Sordariomycetes</taxon>
        <taxon>Xylariomycetidae</taxon>
        <taxon>Amphisphaeriales</taxon>
        <taxon>Sporocadaceae</taxon>
        <taxon>Seiridium</taxon>
    </lineage>
</organism>
<protein>
    <recommendedName>
        <fullName evidence="1">protein-ribulosamine 3-kinase</fullName>
        <ecNumber evidence="1">2.7.1.172</ecNumber>
    </recommendedName>
</protein>
<feature type="compositionally biased region" description="Polar residues" evidence="3">
    <location>
        <begin position="497"/>
        <end position="511"/>
    </location>
</feature>
<dbReference type="Gene3D" id="3.40.50.300">
    <property type="entry name" value="P-loop containing nucleotide triphosphate hydrolases"/>
    <property type="match status" value="1"/>
</dbReference>
<reference evidence="4 5" key="1">
    <citation type="journal article" date="2024" name="J. Plant Pathol.">
        <title>Sequence and assembly of the genome of Seiridium unicorne, isolate CBS 538.82, causal agent of cypress canker disease.</title>
        <authorList>
            <person name="Scali E."/>
            <person name="Rocca G.D."/>
            <person name="Danti R."/>
            <person name="Garbelotto M."/>
            <person name="Barberini S."/>
            <person name="Baroncelli R."/>
            <person name="Emiliani G."/>
        </authorList>
    </citation>
    <scope>NUCLEOTIDE SEQUENCE [LARGE SCALE GENOMIC DNA]</scope>
    <source>
        <strain evidence="4 5">BM-138-508</strain>
    </source>
</reference>
<dbReference type="InterPro" id="IPR027417">
    <property type="entry name" value="P-loop_NTPase"/>
</dbReference>
<feature type="region of interest" description="Disordered" evidence="3">
    <location>
        <begin position="497"/>
        <end position="526"/>
    </location>
</feature>
<dbReference type="SUPFAM" id="SSF52540">
    <property type="entry name" value="P-loop containing nucleoside triphosphate hydrolases"/>
    <property type="match status" value="1"/>
</dbReference>